<organism evidence="2 3">
    <name type="scientific">Streptomyces shaanxiensis</name>
    <dbReference type="NCBI Taxonomy" id="653357"/>
    <lineage>
        <taxon>Bacteria</taxon>
        <taxon>Bacillati</taxon>
        <taxon>Actinomycetota</taxon>
        <taxon>Actinomycetes</taxon>
        <taxon>Kitasatosporales</taxon>
        <taxon>Streptomycetaceae</taxon>
        <taxon>Streptomyces</taxon>
    </lineage>
</organism>
<gene>
    <name evidence="2" type="ORF">GCM10022233_12470</name>
</gene>
<evidence type="ECO:0000256" key="1">
    <source>
        <dbReference type="SAM" id="MobiDB-lite"/>
    </source>
</evidence>
<protein>
    <submittedName>
        <fullName evidence="2">Uncharacterized protein</fullName>
    </submittedName>
</protein>
<name>A0ABP7UIW7_9ACTN</name>
<accession>A0ABP7UIW7</accession>
<feature type="region of interest" description="Disordered" evidence="1">
    <location>
        <begin position="21"/>
        <end position="60"/>
    </location>
</feature>
<comment type="caution">
    <text evidence="2">The sequence shown here is derived from an EMBL/GenBank/DDBJ whole genome shotgun (WGS) entry which is preliminary data.</text>
</comment>
<evidence type="ECO:0000313" key="2">
    <source>
        <dbReference type="EMBL" id="GAA4044529.1"/>
    </source>
</evidence>
<reference evidence="3" key="1">
    <citation type="journal article" date="2019" name="Int. J. Syst. Evol. Microbiol.">
        <title>The Global Catalogue of Microorganisms (GCM) 10K type strain sequencing project: providing services to taxonomists for standard genome sequencing and annotation.</title>
        <authorList>
            <consortium name="The Broad Institute Genomics Platform"/>
            <consortium name="The Broad Institute Genome Sequencing Center for Infectious Disease"/>
            <person name="Wu L."/>
            <person name="Ma J."/>
        </authorList>
    </citation>
    <scope>NUCLEOTIDE SEQUENCE [LARGE SCALE GENOMIC DNA]</scope>
    <source>
        <strain evidence="3">JCM 16925</strain>
    </source>
</reference>
<dbReference type="EMBL" id="BAAAZY010000005">
    <property type="protein sequence ID" value="GAA4044529.1"/>
    <property type="molecule type" value="Genomic_DNA"/>
</dbReference>
<evidence type="ECO:0000313" key="3">
    <source>
        <dbReference type="Proteomes" id="UP001499984"/>
    </source>
</evidence>
<dbReference type="Proteomes" id="UP001499984">
    <property type="component" value="Unassembled WGS sequence"/>
</dbReference>
<keyword evidence="3" id="KW-1185">Reference proteome</keyword>
<sequence length="60" mass="6278">MADGVRGAIRLAGHLGVTGRIMKGSEEGPKTPEEVLRPLRGGSGAVARERLGNLRPLTDT</sequence>
<proteinExistence type="predicted"/>
<feature type="compositionally biased region" description="Basic and acidic residues" evidence="1">
    <location>
        <begin position="23"/>
        <end position="37"/>
    </location>
</feature>